<dbReference type="InterPro" id="IPR018141">
    <property type="entry name" value="Nitrile_hydratase_asu"/>
</dbReference>
<evidence type="ECO:0000256" key="2">
    <source>
        <dbReference type="ARBA" id="ARBA00013079"/>
    </source>
</evidence>
<feature type="binding site" evidence="6">
    <location>
        <position position="110"/>
    </location>
    <ligand>
        <name>Fe(3+)</name>
        <dbReference type="ChEBI" id="CHEBI:29034"/>
    </ligand>
</feature>
<dbReference type="GO" id="GO:0046914">
    <property type="term" value="F:transition metal ion binding"/>
    <property type="evidence" value="ECO:0007669"/>
    <property type="project" value="InterPro"/>
</dbReference>
<dbReference type="OrthoDB" id="528553at2"/>
<comment type="catalytic activity">
    <reaction evidence="5">
        <text>an aliphatic primary amide = an aliphatic nitrile + H2O</text>
        <dbReference type="Rhea" id="RHEA:12673"/>
        <dbReference type="ChEBI" id="CHEBI:15377"/>
        <dbReference type="ChEBI" id="CHEBI:65285"/>
        <dbReference type="ChEBI" id="CHEBI:80291"/>
        <dbReference type="EC" id="4.2.1.84"/>
    </reaction>
</comment>
<keyword evidence="6" id="KW-0408">Iron</keyword>
<feature type="domain" description="Nitrile hydratase alpha/Thiocyanate hydrolase gamma" evidence="7">
    <location>
        <begin position="16"/>
        <end position="200"/>
    </location>
</feature>
<keyword evidence="9" id="KW-1185">Reference proteome</keyword>
<name>A0A2U8WBB7_9HYPH</name>
<feature type="binding site" evidence="6">
    <location>
        <position position="115"/>
    </location>
    <ligand>
        <name>Fe(3+)</name>
        <dbReference type="ChEBI" id="CHEBI:29034"/>
    </ligand>
</feature>
<evidence type="ECO:0000256" key="5">
    <source>
        <dbReference type="ARBA" id="ARBA00044877"/>
    </source>
</evidence>
<dbReference type="EC" id="4.2.1.84" evidence="2"/>
<gene>
    <name evidence="8" type="primary">nthA</name>
    <name evidence="8" type="ORF">DK389_26765</name>
</gene>
<keyword evidence="3 6" id="KW-0479">Metal-binding</keyword>
<evidence type="ECO:0000256" key="4">
    <source>
        <dbReference type="ARBA" id="ARBA00023239"/>
    </source>
</evidence>
<protein>
    <recommendedName>
        <fullName evidence="2">nitrile hydratase</fullName>
        <ecNumber evidence="2">4.2.1.84</ecNumber>
    </recommendedName>
</protein>
<evidence type="ECO:0000313" key="8">
    <source>
        <dbReference type="EMBL" id="AWN43455.1"/>
    </source>
</evidence>
<feature type="binding site" evidence="6">
    <location>
        <position position="114"/>
    </location>
    <ligand>
        <name>Fe(3+)</name>
        <dbReference type="ChEBI" id="CHEBI:29034"/>
    </ligand>
</feature>
<dbReference type="Pfam" id="PF02979">
    <property type="entry name" value="NHase_alpha"/>
    <property type="match status" value="1"/>
</dbReference>
<dbReference type="InterPro" id="IPR004232">
    <property type="entry name" value="CN_Hdrtase_a/SCN_Hdrlase_g"/>
</dbReference>
<evidence type="ECO:0000256" key="1">
    <source>
        <dbReference type="ARBA" id="ARBA00009363"/>
    </source>
</evidence>
<evidence type="ECO:0000256" key="6">
    <source>
        <dbReference type="PIRSR" id="PIRSR001426-1"/>
    </source>
</evidence>
<keyword evidence="4" id="KW-0456">Lyase</keyword>
<dbReference type="EMBL" id="CP029550">
    <property type="protein sequence ID" value="AWN43455.1"/>
    <property type="molecule type" value="Genomic_DNA"/>
</dbReference>
<dbReference type="KEGG" id="mets:DK389_26765"/>
<dbReference type="Proteomes" id="UP000245926">
    <property type="component" value="Chromosome"/>
</dbReference>
<dbReference type="RefSeq" id="WP_109894269.1">
    <property type="nucleotide sequence ID" value="NZ_CP029550.1"/>
</dbReference>
<comment type="similarity">
    <text evidence="1">Belongs to the nitrile hydratase subunit alpha family.</text>
</comment>
<accession>A0A2U8WBB7</accession>
<dbReference type="Gene3D" id="3.90.330.10">
    <property type="entry name" value="Nitrile hydratase alpha /Thiocyanate hydrolase gamma"/>
    <property type="match status" value="1"/>
</dbReference>
<evidence type="ECO:0000256" key="3">
    <source>
        <dbReference type="ARBA" id="ARBA00022723"/>
    </source>
</evidence>
<evidence type="ECO:0000313" key="9">
    <source>
        <dbReference type="Proteomes" id="UP000245926"/>
    </source>
</evidence>
<dbReference type="InterPro" id="IPR023900">
    <property type="entry name" value="CN_Hdrtase_asu/SCN_Hdrlase_gsu"/>
</dbReference>
<dbReference type="AlphaFoldDB" id="A0A2U8WBB7"/>
<reference evidence="9" key="1">
    <citation type="submission" date="2018-05" db="EMBL/GenBank/DDBJ databases">
        <title>Complete Genome Sequence of Methylobacterium sp. 17SD2-17.</title>
        <authorList>
            <person name="Srinivasan S."/>
        </authorList>
    </citation>
    <scope>NUCLEOTIDE SEQUENCE [LARGE SCALE GENOMIC DNA]</scope>
    <source>
        <strain evidence="9">17SD2-17</strain>
    </source>
</reference>
<feature type="binding site" evidence="6">
    <location>
        <position position="113"/>
    </location>
    <ligand>
        <name>Fe(3+)</name>
        <dbReference type="ChEBI" id="CHEBI:29034"/>
    </ligand>
</feature>
<sequence length="207" mass="22755">MTDLFAYSDDRELRNAARVRALEALLIEKGVITDQTVDKVMQTFATEMGPFNGAKLVARAWTDDAFKALLVTDTMTAVAQLGLPTGAAGAEGEHMRAVANTPQVHNLIICTLCSCYPWPVLGLPPYWYKDPSFRARAAREPRAVLKEFGLEVDPSKEIRTWDSSAQIRWFVVPERPDGTQGMSEDELAKLVTPEAMMGVAVALQKAA</sequence>
<dbReference type="NCBIfam" id="TIGR01323">
    <property type="entry name" value="nitrile_alph"/>
    <property type="match status" value="1"/>
</dbReference>
<dbReference type="PIRSF" id="PIRSF001426">
    <property type="entry name" value="NHase_alpha"/>
    <property type="match status" value="1"/>
</dbReference>
<organism evidence="8 9">
    <name type="scientific">Methylobacterium durans</name>
    <dbReference type="NCBI Taxonomy" id="2202825"/>
    <lineage>
        <taxon>Bacteria</taxon>
        <taxon>Pseudomonadati</taxon>
        <taxon>Pseudomonadota</taxon>
        <taxon>Alphaproteobacteria</taxon>
        <taxon>Hyphomicrobiales</taxon>
        <taxon>Methylobacteriaceae</taxon>
        <taxon>Methylobacterium</taxon>
    </lineage>
</organism>
<proteinExistence type="inferred from homology"/>
<dbReference type="SUPFAM" id="SSF56209">
    <property type="entry name" value="Nitrile hydratase alpha chain"/>
    <property type="match status" value="1"/>
</dbReference>
<dbReference type="InterPro" id="IPR036648">
    <property type="entry name" value="CN_Hdrase_a/SCN_Hdrase_g_sf"/>
</dbReference>
<evidence type="ECO:0000259" key="7">
    <source>
        <dbReference type="Pfam" id="PF02979"/>
    </source>
</evidence>
<dbReference type="GO" id="GO:0018822">
    <property type="term" value="F:nitrile hydratase activity"/>
    <property type="evidence" value="ECO:0007669"/>
    <property type="project" value="UniProtKB-EC"/>
</dbReference>